<dbReference type="Pfam" id="PF00704">
    <property type="entry name" value="Glyco_hydro_18"/>
    <property type="match status" value="1"/>
</dbReference>
<dbReference type="InterPro" id="IPR011583">
    <property type="entry name" value="Chitinase_II/V-like_cat"/>
</dbReference>
<feature type="domain" description="GH18" evidence="1">
    <location>
        <begin position="4"/>
        <end position="178"/>
    </location>
</feature>
<dbReference type="InterPro" id="IPR050314">
    <property type="entry name" value="Glycosyl_Hydrlase_18"/>
</dbReference>
<sequence length="178" mass="19944">MFTEVVICYYGTWAVNRPGLGKFGVEDVNPYLCSHIIYAFAGINSDGAVIPLDVELDFGKDNYRNFTDLKKKNPNLKPMLAVGGWNEGSAKYSEMAADPAKRQNFILSALDIILDFQFAGFDLGWEYPNRRDTVHGVDDIENFTQLVKETSSAPCSDRTHPGLFEGIFWLMCLMLPTA</sequence>
<dbReference type="PANTHER" id="PTHR11177:SF317">
    <property type="entry name" value="CHITINASE 12-RELATED"/>
    <property type="match status" value="1"/>
</dbReference>
<proteinExistence type="evidence at transcript level"/>
<dbReference type="Gene3D" id="3.20.20.80">
    <property type="entry name" value="Glycosidases"/>
    <property type="match status" value="1"/>
</dbReference>
<reference evidence="2" key="1">
    <citation type="submission" date="2015-10" db="EMBL/GenBank/DDBJ databases">
        <title>Genome-wide analysis of chitinase genes and their varied functions in larval molt, pupation, and eclosion in rice striped stem borer, Chilo suppressalis.</title>
        <authorList>
            <person name="Su C."/>
            <person name="Tu G."/>
            <person name="Yin C."/>
            <person name="Yang Q."/>
            <person name="Muhammad S."/>
            <person name="Li F."/>
        </authorList>
    </citation>
    <scope>NUCLEOTIDE SEQUENCE</scope>
</reference>
<dbReference type="PANTHER" id="PTHR11177">
    <property type="entry name" value="CHITINASE"/>
    <property type="match status" value="1"/>
</dbReference>
<dbReference type="SMART" id="SM00636">
    <property type="entry name" value="Glyco_18"/>
    <property type="match status" value="1"/>
</dbReference>
<dbReference type="GO" id="GO:0005975">
    <property type="term" value="P:carbohydrate metabolic process"/>
    <property type="evidence" value="ECO:0007669"/>
    <property type="project" value="InterPro"/>
</dbReference>
<evidence type="ECO:0000313" key="2">
    <source>
        <dbReference type="EMBL" id="ALO79345.1"/>
    </source>
</evidence>
<dbReference type="GO" id="GO:0005576">
    <property type="term" value="C:extracellular region"/>
    <property type="evidence" value="ECO:0007669"/>
    <property type="project" value="TreeGrafter"/>
</dbReference>
<dbReference type="EMBL" id="KT899319">
    <property type="protein sequence ID" value="ALO79345.1"/>
    <property type="molecule type" value="mRNA"/>
</dbReference>
<dbReference type="GO" id="GO:0008061">
    <property type="term" value="F:chitin binding"/>
    <property type="evidence" value="ECO:0007669"/>
    <property type="project" value="InterPro"/>
</dbReference>
<accession>A0A0S2MTX6</accession>
<dbReference type="SUPFAM" id="SSF51445">
    <property type="entry name" value="(Trans)glycosidases"/>
    <property type="match status" value="1"/>
</dbReference>
<dbReference type="InterPro" id="IPR001223">
    <property type="entry name" value="Glyco_hydro18_cat"/>
</dbReference>
<dbReference type="GO" id="GO:0004568">
    <property type="term" value="F:chitinase activity"/>
    <property type="evidence" value="ECO:0007669"/>
    <property type="project" value="TreeGrafter"/>
</dbReference>
<dbReference type="GO" id="GO:0006032">
    <property type="term" value="P:chitin catabolic process"/>
    <property type="evidence" value="ECO:0007669"/>
    <property type="project" value="TreeGrafter"/>
</dbReference>
<organism evidence="2">
    <name type="scientific">Chilo suppressalis</name>
    <name type="common">Asiatic rice borer moth</name>
    <dbReference type="NCBI Taxonomy" id="168631"/>
    <lineage>
        <taxon>Eukaryota</taxon>
        <taxon>Metazoa</taxon>
        <taxon>Ecdysozoa</taxon>
        <taxon>Arthropoda</taxon>
        <taxon>Hexapoda</taxon>
        <taxon>Insecta</taxon>
        <taxon>Pterygota</taxon>
        <taxon>Neoptera</taxon>
        <taxon>Endopterygota</taxon>
        <taxon>Lepidoptera</taxon>
        <taxon>Glossata</taxon>
        <taxon>Ditrysia</taxon>
        <taxon>Pyraloidea</taxon>
        <taxon>Crambidae</taxon>
        <taxon>Crambinae</taxon>
        <taxon>Chilo</taxon>
    </lineage>
</organism>
<dbReference type="PROSITE" id="PS51910">
    <property type="entry name" value="GH18_2"/>
    <property type="match status" value="1"/>
</dbReference>
<protein>
    <submittedName>
        <fullName evidence="2">Chitinase 8</fullName>
    </submittedName>
</protein>
<dbReference type="AlphaFoldDB" id="A0A0S2MTX6"/>
<evidence type="ECO:0000259" key="1">
    <source>
        <dbReference type="PROSITE" id="PS51910"/>
    </source>
</evidence>
<name>A0A0S2MTX6_CHISP</name>
<dbReference type="OrthoDB" id="73875at2759"/>
<dbReference type="InterPro" id="IPR017853">
    <property type="entry name" value="GH"/>
</dbReference>